<sequence length="89" mass="10182">MKLHQFQPKNGAAVWCIGFQKIQGQGLTILGDLVLKDKIVVYDLASLRIGWANYDCKFPYQEHFPAVDLIFTVPSIHHLSDWIKRGNLD</sequence>
<dbReference type="AlphaFoldDB" id="A0A068VGC0"/>
<dbReference type="Gene3D" id="2.40.70.10">
    <property type="entry name" value="Acid Proteases"/>
    <property type="match status" value="1"/>
</dbReference>
<dbReference type="STRING" id="49390.A0A068VGC0"/>
<dbReference type="InterPro" id="IPR021109">
    <property type="entry name" value="Peptidase_aspartic_dom_sf"/>
</dbReference>
<dbReference type="EMBL" id="HG739668">
    <property type="protein sequence ID" value="CDP19647.1"/>
    <property type="molecule type" value="Genomic_DNA"/>
</dbReference>
<dbReference type="InterPro" id="IPR033121">
    <property type="entry name" value="PEPTIDASE_A1"/>
</dbReference>
<dbReference type="Proteomes" id="UP000295252">
    <property type="component" value="Unassembled WGS sequence"/>
</dbReference>
<dbReference type="Gramene" id="CDP19647">
    <property type="protein sequence ID" value="CDP19647"/>
    <property type="gene ID" value="GSCOC_T00002694001"/>
</dbReference>
<dbReference type="PROSITE" id="PS51767">
    <property type="entry name" value="PEPTIDASE_A1"/>
    <property type="match status" value="1"/>
</dbReference>
<accession>A0A068VGC0</accession>
<dbReference type="OrthoDB" id="771136at2759"/>
<gene>
    <name evidence="2" type="ORF">GSCOC_T00002694001</name>
</gene>
<protein>
    <submittedName>
        <fullName evidence="2">DH200=94 genomic scaffold, scaffold_584</fullName>
    </submittedName>
</protein>
<proteinExistence type="predicted"/>
<evidence type="ECO:0000259" key="1">
    <source>
        <dbReference type="PROSITE" id="PS51767"/>
    </source>
</evidence>
<keyword evidence="3" id="KW-1185">Reference proteome</keyword>
<name>A0A068VGC0_COFCA</name>
<evidence type="ECO:0000313" key="2">
    <source>
        <dbReference type="EMBL" id="CDP19647.1"/>
    </source>
</evidence>
<feature type="domain" description="Peptidase A1" evidence="1">
    <location>
        <begin position="1"/>
        <end position="52"/>
    </location>
</feature>
<dbReference type="SUPFAM" id="SSF50630">
    <property type="entry name" value="Acid proteases"/>
    <property type="match status" value="1"/>
</dbReference>
<dbReference type="InParanoid" id="A0A068VGC0"/>
<evidence type="ECO:0000313" key="3">
    <source>
        <dbReference type="Proteomes" id="UP000295252"/>
    </source>
</evidence>
<organism evidence="2 3">
    <name type="scientific">Coffea canephora</name>
    <name type="common">Robusta coffee</name>
    <dbReference type="NCBI Taxonomy" id="49390"/>
    <lineage>
        <taxon>Eukaryota</taxon>
        <taxon>Viridiplantae</taxon>
        <taxon>Streptophyta</taxon>
        <taxon>Embryophyta</taxon>
        <taxon>Tracheophyta</taxon>
        <taxon>Spermatophyta</taxon>
        <taxon>Magnoliopsida</taxon>
        <taxon>eudicotyledons</taxon>
        <taxon>Gunneridae</taxon>
        <taxon>Pentapetalae</taxon>
        <taxon>asterids</taxon>
        <taxon>lamiids</taxon>
        <taxon>Gentianales</taxon>
        <taxon>Rubiaceae</taxon>
        <taxon>Ixoroideae</taxon>
        <taxon>Gardenieae complex</taxon>
        <taxon>Bertiereae - Coffeeae clade</taxon>
        <taxon>Coffeeae</taxon>
        <taxon>Coffea</taxon>
    </lineage>
</organism>
<reference evidence="3" key="1">
    <citation type="journal article" date="2014" name="Science">
        <title>The coffee genome provides insight into the convergent evolution of caffeine biosynthesis.</title>
        <authorList>
            <person name="Denoeud F."/>
            <person name="Carretero-Paulet L."/>
            <person name="Dereeper A."/>
            <person name="Droc G."/>
            <person name="Guyot R."/>
            <person name="Pietrella M."/>
            <person name="Zheng C."/>
            <person name="Alberti A."/>
            <person name="Anthony F."/>
            <person name="Aprea G."/>
            <person name="Aury J.M."/>
            <person name="Bento P."/>
            <person name="Bernard M."/>
            <person name="Bocs S."/>
            <person name="Campa C."/>
            <person name="Cenci A."/>
            <person name="Combes M.C."/>
            <person name="Crouzillat D."/>
            <person name="Da Silva C."/>
            <person name="Daddiego L."/>
            <person name="De Bellis F."/>
            <person name="Dussert S."/>
            <person name="Garsmeur O."/>
            <person name="Gayraud T."/>
            <person name="Guignon V."/>
            <person name="Jahn K."/>
            <person name="Jamilloux V."/>
            <person name="Joet T."/>
            <person name="Labadie K."/>
            <person name="Lan T."/>
            <person name="Leclercq J."/>
            <person name="Lepelley M."/>
            <person name="Leroy T."/>
            <person name="Li L.T."/>
            <person name="Librado P."/>
            <person name="Lopez L."/>
            <person name="Munoz A."/>
            <person name="Noel B."/>
            <person name="Pallavicini A."/>
            <person name="Perrotta G."/>
            <person name="Poncet V."/>
            <person name="Pot D."/>
            <person name="Priyono X."/>
            <person name="Rigoreau M."/>
            <person name="Rouard M."/>
            <person name="Rozas J."/>
            <person name="Tranchant-Dubreuil C."/>
            <person name="VanBuren R."/>
            <person name="Zhang Q."/>
            <person name="Andrade A.C."/>
            <person name="Argout X."/>
            <person name="Bertrand B."/>
            <person name="de Kochko A."/>
            <person name="Graziosi G."/>
            <person name="Henry R.J."/>
            <person name="Jayarama X."/>
            <person name="Ming R."/>
            <person name="Nagai C."/>
            <person name="Rounsley S."/>
            <person name="Sankoff D."/>
            <person name="Giuliano G."/>
            <person name="Albert V.A."/>
            <person name="Wincker P."/>
            <person name="Lashermes P."/>
        </authorList>
    </citation>
    <scope>NUCLEOTIDE SEQUENCE [LARGE SCALE GENOMIC DNA]</scope>
    <source>
        <strain evidence="3">cv. DH200-94</strain>
    </source>
</reference>
<dbReference type="PhylomeDB" id="A0A068VGC0"/>